<evidence type="ECO:0000256" key="1">
    <source>
        <dbReference type="ARBA" id="ARBA00004167"/>
    </source>
</evidence>
<feature type="domain" description="Ig-like" evidence="21">
    <location>
        <begin position="134"/>
        <end position="214"/>
    </location>
</feature>
<dbReference type="Gene3D" id="2.60.40.10">
    <property type="entry name" value="Immunoglobulins"/>
    <property type="match status" value="3"/>
</dbReference>
<evidence type="ECO:0000256" key="11">
    <source>
        <dbReference type="ARBA" id="ARBA00022989"/>
    </source>
</evidence>
<keyword evidence="23" id="KW-1185">Reference proteome</keyword>
<feature type="compositionally biased region" description="Low complexity" evidence="18">
    <location>
        <begin position="482"/>
        <end position="498"/>
    </location>
</feature>
<feature type="domain" description="Ig-like" evidence="21">
    <location>
        <begin position="222"/>
        <end position="335"/>
    </location>
</feature>
<keyword evidence="3" id="KW-0597">Phosphoprotein</keyword>
<evidence type="ECO:0000256" key="7">
    <source>
        <dbReference type="ARBA" id="ARBA00022737"/>
    </source>
</evidence>
<keyword evidence="7" id="KW-0677">Repeat</keyword>
<evidence type="ECO:0000256" key="2">
    <source>
        <dbReference type="ARBA" id="ARBA00011902"/>
    </source>
</evidence>
<keyword evidence="17" id="KW-0393">Immunoglobulin domain</keyword>
<comment type="subcellular location">
    <subcellularLocation>
        <location evidence="1">Membrane</location>
        <topology evidence="1">Single-pass membrane protein</topology>
    </subcellularLocation>
</comment>
<feature type="transmembrane region" description="Helical" evidence="19">
    <location>
        <begin position="356"/>
        <end position="376"/>
    </location>
</feature>
<dbReference type="Proteomes" id="UP001487740">
    <property type="component" value="Unassembled WGS sequence"/>
</dbReference>
<dbReference type="SUPFAM" id="SSF48726">
    <property type="entry name" value="Immunoglobulin"/>
    <property type="match status" value="3"/>
</dbReference>
<keyword evidence="11 19" id="KW-1133">Transmembrane helix</keyword>
<evidence type="ECO:0000313" key="23">
    <source>
        <dbReference type="Proteomes" id="UP001487740"/>
    </source>
</evidence>
<keyword evidence="9" id="KW-0418">Kinase</keyword>
<dbReference type="GO" id="GO:0004714">
    <property type="term" value="F:transmembrane receptor protein tyrosine kinase activity"/>
    <property type="evidence" value="ECO:0007669"/>
    <property type="project" value="UniProtKB-EC"/>
</dbReference>
<evidence type="ECO:0000256" key="16">
    <source>
        <dbReference type="ARBA" id="ARBA00023180"/>
    </source>
</evidence>
<dbReference type="PANTHER" id="PTHR19890">
    <property type="entry name" value="FIBROBLAST GROWTH FACTOR RECEPTOR"/>
    <property type="match status" value="1"/>
</dbReference>
<dbReference type="AlphaFoldDB" id="A0AAW0U059"/>
<dbReference type="InterPro" id="IPR003598">
    <property type="entry name" value="Ig_sub2"/>
</dbReference>
<dbReference type="GO" id="GO:0016020">
    <property type="term" value="C:membrane"/>
    <property type="evidence" value="ECO:0007669"/>
    <property type="project" value="UniProtKB-SubCell"/>
</dbReference>
<dbReference type="FunFam" id="2.60.40.10:FF:000020">
    <property type="entry name" value="Fibroblast growth factor receptor"/>
    <property type="match status" value="1"/>
</dbReference>
<dbReference type="GO" id="GO:0005524">
    <property type="term" value="F:ATP binding"/>
    <property type="evidence" value="ECO:0007669"/>
    <property type="project" value="UniProtKB-KW"/>
</dbReference>
<keyword evidence="10" id="KW-0067">ATP-binding</keyword>
<dbReference type="SMART" id="SM00408">
    <property type="entry name" value="IGc2"/>
    <property type="match status" value="3"/>
</dbReference>
<sequence length="529" mass="58197">MAPACSWALVWAWAAVLALNSLRADGWGDIKGEPRVSSQWPASQVIREGEVVRLTCPITANPEPFYDWFKDGEAIKATWNRYVPKKRLLKIKNIKSSDAGLYTCVGVNGFGRVNASITLIVLGKGEVIENLTKPVLTEVWPQEPQQRRPGESLTFTCRARGFPKPVVTWYKDDIMLVKRGEQITLRSVTPADTGRYTCKANSDFGGTAANFTLYVGETTMEQHLQISEAVNTTVVEGGTTSLQCSVRTSQQPRVEWLKELSAEDTREGLRPLNSTRQLGGRLYQMVEGAEGVVARGEDEYLSKLTLSRATPDAAGVYVCLAVNNLGFSFKKAHLTVLRKPSQAHTPVGQKERSINWLFLIIPAAVVVVVVIAVIVCQLRKSAPDKPVGVTPPTPVLKGDDPSALTPLNQQDQHAHPPMLPRPPDLVYQEVSGYSGGSVRGAGPGHYDYSSPYPESYLDPAYSDPYQADRGPTRSSDHGYARLPHPSLASHTSHASSSPQLPPPYVHPHAHAHTHTHTHRHPQYFVHYNL</sequence>
<organism evidence="22 23">
    <name type="scientific">Scylla paramamosain</name>
    <name type="common">Mud crab</name>
    <dbReference type="NCBI Taxonomy" id="85552"/>
    <lineage>
        <taxon>Eukaryota</taxon>
        <taxon>Metazoa</taxon>
        <taxon>Ecdysozoa</taxon>
        <taxon>Arthropoda</taxon>
        <taxon>Crustacea</taxon>
        <taxon>Multicrustacea</taxon>
        <taxon>Malacostraca</taxon>
        <taxon>Eumalacostraca</taxon>
        <taxon>Eucarida</taxon>
        <taxon>Decapoda</taxon>
        <taxon>Pleocyemata</taxon>
        <taxon>Brachyura</taxon>
        <taxon>Eubrachyura</taxon>
        <taxon>Portunoidea</taxon>
        <taxon>Portunidae</taxon>
        <taxon>Portuninae</taxon>
        <taxon>Scylla</taxon>
    </lineage>
</organism>
<feature type="region of interest" description="Disordered" evidence="18">
    <location>
        <begin position="383"/>
        <end position="520"/>
    </location>
</feature>
<evidence type="ECO:0000256" key="19">
    <source>
        <dbReference type="SAM" id="Phobius"/>
    </source>
</evidence>
<evidence type="ECO:0000256" key="13">
    <source>
        <dbReference type="ARBA" id="ARBA00023137"/>
    </source>
</evidence>
<evidence type="ECO:0000256" key="6">
    <source>
        <dbReference type="ARBA" id="ARBA00022729"/>
    </source>
</evidence>
<dbReference type="InterPro" id="IPR013098">
    <property type="entry name" value="Ig_I-set"/>
</dbReference>
<keyword evidence="12 19" id="KW-0472">Membrane</keyword>
<evidence type="ECO:0000256" key="14">
    <source>
        <dbReference type="ARBA" id="ARBA00023157"/>
    </source>
</evidence>
<dbReference type="Pfam" id="PF13927">
    <property type="entry name" value="Ig_3"/>
    <property type="match status" value="2"/>
</dbReference>
<evidence type="ECO:0000256" key="15">
    <source>
        <dbReference type="ARBA" id="ARBA00023170"/>
    </source>
</evidence>
<accession>A0AAW0U059</accession>
<dbReference type="InterPro" id="IPR003599">
    <property type="entry name" value="Ig_sub"/>
</dbReference>
<keyword evidence="8" id="KW-0547">Nucleotide-binding</keyword>
<evidence type="ECO:0000256" key="5">
    <source>
        <dbReference type="ARBA" id="ARBA00022692"/>
    </source>
</evidence>
<dbReference type="InterPro" id="IPR036179">
    <property type="entry name" value="Ig-like_dom_sf"/>
</dbReference>
<evidence type="ECO:0000256" key="18">
    <source>
        <dbReference type="SAM" id="MobiDB-lite"/>
    </source>
</evidence>
<dbReference type="InterPro" id="IPR007110">
    <property type="entry name" value="Ig-like_dom"/>
</dbReference>
<comment type="caution">
    <text evidence="22">The sequence shown here is derived from an EMBL/GenBank/DDBJ whole genome shotgun (WGS) entry which is preliminary data.</text>
</comment>
<dbReference type="CDD" id="cd00096">
    <property type="entry name" value="Ig"/>
    <property type="match status" value="1"/>
</dbReference>
<evidence type="ECO:0000256" key="12">
    <source>
        <dbReference type="ARBA" id="ARBA00023136"/>
    </source>
</evidence>
<dbReference type="PANTHER" id="PTHR19890:SF10">
    <property type="entry name" value="FIBROBLAST GROWTH FACTOR RECEPTOR-LIKE 1"/>
    <property type="match status" value="1"/>
</dbReference>
<evidence type="ECO:0000256" key="17">
    <source>
        <dbReference type="ARBA" id="ARBA00023319"/>
    </source>
</evidence>
<feature type="chain" id="PRO_5043934444" description="receptor protein-tyrosine kinase" evidence="20">
    <location>
        <begin position="19"/>
        <end position="529"/>
    </location>
</feature>
<evidence type="ECO:0000256" key="8">
    <source>
        <dbReference type="ARBA" id="ARBA00022741"/>
    </source>
</evidence>
<proteinExistence type="predicted"/>
<gene>
    <name evidence="22" type="ORF">O3P69_017704</name>
</gene>
<dbReference type="EMBL" id="JARAKH010000023">
    <property type="protein sequence ID" value="KAK8392301.1"/>
    <property type="molecule type" value="Genomic_DNA"/>
</dbReference>
<dbReference type="EC" id="2.7.10.1" evidence="2"/>
<keyword evidence="13" id="KW-0829">Tyrosine-protein kinase</keyword>
<protein>
    <recommendedName>
        <fullName evidence="2">receptor protein-tyrosine kinase</fullName>
        <ecNumber evidence="2">2.7.10.1</ecNumber>
    </recommendedName>
</protein>
<dbReference type="PROSITE" id="PS50835">
    <property type="entry name" value="IG_LIKE"/>
    <property type="match status" value="3"/>
</dbReference>
<keyword evidence="4" id="KW-0808">Transferase</keyword>
<evidence type="ECO:0000256" key="3">
    <source>
        <dbReference type="ARBA" id="ARBA00022553"/>
    </source>
</evidence>
<evidence type="ECO:0000313" key="22">
    <source>
        <dbReference type="EMBL" id="KAK8392301.1"/>
    </source>
</evidence>
<evidence type="ECO:0000256" key="20">
    <source>
        <dbReference type="SAM" id="SignalP"/>
    </source>
</evidence>
<keyword evidence="6 20" id="KW-0732">Signal</keyword>
<dbReference type="Pfam" id="PF07679">
    <property type="entry name" value="I-set"/>
    <property type="match status" value="1"/>
</dbReference>
<keyword evidence="15" id="KW-0675">Receptor</keyword>
<dbReference type="InterPro" id="IPR013783">
    <property type="entry name" value="Ig-like_fold"/>
</dbReference>
<name>A0AAW0U059_SCYPA</name>
<reference evidence="22 23" key="1">
    <citation type="submission" date="2023-03" db="EMBL/GenBank/DDBJ databases">
        <title>High-quality genome of Scylla paramamosain provides insights in environmental adaptation.</title>
        <authorList>
            <person name="Zhang L."/>
        </authorList>
    </citation>
    <scope>NUCLEOTIDE SEQUENCE [LARGE SCALE GENOMIC DNA]</scope>
    <source>
        <strain evidence="22">LZ_2023a</strain>
        <tissue evidence="22">Muscle</tissue>
    </source>
</reference>
<evidence type="ECO:0000256" key="9">
    <source>
        <dbReference type="ARBA" id="ARBA00022777"/>
    </source>
</evidence>
<dbReference type="SMART" id="SM00409">
    <property type="entry name" value="IG"/>
    <property type="match status" value="3"/>
</dbReference>
<feature type="signal peptide" evidence="20">
    <location>
        <begin position="1"/>
        <end position="18"/>
    </location>
</feature>
<dbReference type="FunFam" id="2.60.40.10:FF:000593">
    <property type="entry name" value="Fibroblast growth factor receptor-like 1"/>
    <property type="match status" value="1"/>
</dbReference>
<evidence type="ECO:0000259" key="21">
    <source>
        <dbReference type="PROSITE" id="PS50835"/>
    </source>
</evidence>
<feature type="domain" description="Ig-like" evidence="21">
    <location>
        <begin position="34"/>
        <end position="118"/>
    </location>
</feature>
<evidence type="ECO:0000256" key="4">
    <source>
        <dbReference type="ARBA" id="ARBA00022679"/>
    </source>
</evidence>
<evidence type="ECO:0000256" key="10">
    <source>
        <dbReference type="ARBA" id="ARBA00022840"/>
    </source>
</evidence>
<keyword evidence="16" id="KW-0325">Glycoprotein</keyword>
<keyword evidence="14" id="KW-1015">Disulfide bond</keyword>
<dbReference type="InterPro" id="IPR052615">
    <property type="entry name" value="FGFRL"/>
</dbReference>
<feature type="compositionally biased region" description="Basic and acidic residues" evidence="18">
    <location>
        <begin position="470"/>
        <end position="479"/>
    </location>
</feature>
<keyword evidence="5 19" id="KW-0812">Transmembrane</keyword>
<feature type="compositionally biased region" description="Basic residues" evidence="18">
    <location>
        <begin position="507"/>
        <end position="520"/>
    </location>
</feature>
<feature type="compositionally biased region" description="Gly residues" evidence="18">
    <location>
        <begin position="433"/>
        <end position="443"/>
    </location>
</feature>